<dbReference type="RefSeq" id="WP_340343173.1">
    <property type="nucleotide sequence ID" value="NZ_JBBKZT010000006.1"/>
</dbReference>
<feature type="transmembrane region" description="Helical" evidence="13">
    <location>
        <begin position="135"/>
        <end position="168"/>
    </location>
</feature>
<evidence type="ECO:0000256" key="2">
    <source>
        <dbReference type="ARBA" id="ARBA00004651"/>
    </source>
</evidence>
<evidence type="ECO:0000256" key="6">
    <source>
        <dbReference type="ARBA" id="ARBA00022692"/>
    </source>
</evidence>
<evidence type="ECO:0000313" key="16">
    <source>
        <dbReference type="Proteomes" id="UP001385892"/>
    </source>
</evidence>
<feature type="transmembrane region" description="Helical" evidence="13">
    <location>
        <begin position="47"/>
        <end position="67"/>
    </location>
</feature>
<keyword evidence="10" id="KW-0408">Iron</keyword>
<accession>A0ABU8WMQ1</accession>
<keyword evidence="4" id="KW-1003">Cell membrane</keyword>
<dbReference type="Gene3D" id="1.20.950.20">
    <property type="entry name" value="Transmembrane di-heme cytochromes, Chain C"/>
    <property type="match status" value="1"/>
</dbReference>
<evidence type="ECO:0000259" key="14">
    <source>
        <dbReference type="Pfam" id="PF01292"/>
    </source>
</evidence>
<keyword evidence="7" id="KW-0479">Metal-binding</keyword>
<evidence type="ECO:0000256" key="7">
    <source>
        <dbReference type="ARBA" id="ARBA00022723"/>
    </source>
</evidence>
<feature type="transmembrane region" description="Helical" evidence="13">
    <location>
        <begin position="94"/>
        <end position="115"/>
    </location>
</feature>
<dbReference type="PANTHER" id="PTHR30529">
    <property type="entry name" value="CYTOCHROME B561"/>
    <property type="match status" value="1"/>
</dbReference>
<reference evidence="15 16" key="1">
    <citation type="submission" date="2024-03" db="EMBL/GenBank/DDBJ databases">
        <title>Novel species of the genus Variovorax.</title>
        <authorList>
            <person name="Liu Q."/>
            <person name="Xin Y.-H."/>
        </authorList>
    </citation>
    <scope>NUCLEOTIDE SEQUENCE [LARGE SCALE GENOMIC DNA]</scope>
    <source>
        <strain evidence="15 16">KACC 18900</strain>
    </source>
</reference>
<gene>
    <name evidence="15" type="ORF">WKW82_15420</name>
</gene>
<evidence type="ECO:0000256" key="8">
    <source>
        <dbReference type="ARBA" id="ARBA00022982"/>
    </source>
</evidence>
<sequence>MTPVSRYAASSRLLHWLMSALVLLVVIPAGIWIAFFEPADEAFKMRLYNIHESFGVLIFVLVLIRIVNRRLNPPPPLPLDMPAWMRFVAHANHIGLYVLLVLMPIIGFLATNAWGFPLSVFNVLPIPSPVGKDEALAKVLSFLHFCGAIAIGLLILGHLAGVVHHTFIRRDGLLRRML</sequence>
<evidence type="ECO:0000256" key="4">
    <source>
        <dbReference type="ARBA" id="ARBA00022475"/>
    </source>
</evidence>
<comment type="caution">
    <text evidence="15">The sequence shown here is derived from an EMBL/GenBank/DDBJ whole genome shotgun (WGS) entry which is preliminary data.</text>
</comment>
<dbReference type="InterPro" id="IPR011577">
    <property type="entry name" value="Cyt_b561_bac/Ni-Hgenase"/>
</dbReference>
<keyword evidence="9 13" id="KW-1133">Transmembrane helix</keyword>
<evidence type="ECO:0000256" key="10">
    <source>
        <dbReference type="ARBA" id="ARBA00023004"/>
    </source>
</evidence>
<name>A0ABU8WMQ1_9BURK</name>
<proteinExistence type="inferred from homology"/>
<evidence type="ECO:0000256" key="12">
    <source>
        <dbReference type="ARBA" id="ARBA00037975"/>
    </source>
</evidence>
<dbReference type="SUPFAM" id="SSF81342">
    <property type="entry name" value="Transmembrane di-heme cytochromes"/>
    <property type="match status" value="1"/>
</dbReference>
<comment type="subcellular location">
    <subcellularLocation>
        <location evidence="2">Cell membrane</location>
        <topology evidence="2">Multi-pass membrane protein</topology>
    </subcellularLocation>
</comment>
<evidence type="ECO:0000256" key="9">
    <source>
        <dbReference type="ARBA" id="ARBA00022989"/>
    </source>
</evidence>
<evidence type="ECO:0000313" key="15">
    <source>
        <dbReference type="EMBL" id="MEJ8848048.1"/>
    </source>
</evidence>
<feature type="transmembrane region" description="Helical" evidence="13">
    <location>
        <begin position="12"/>
        <end position="35"/>
    </location>
</feature>
<dbReference type="InterPro" id="IPR016174">
    <property type="entry name" value="Di-haem_cyt_TM"/>
</dbReference>
<evidence type="ECO:0000256" key="5">
    <source>
        <dbReference type="ARBA" id="ARBA00022617"/>
    </source>
</evidence>
<feature type="domain" description="Cytochrome b561 bacterial/Ni-hydrogenase" evidence="14">
    <location>
        <begin position="6"/>
        <end position="178"/>
    </location>
</feature>
<keyword evidence="3" id="KW-0813">Transport</keyword>
<protein>
    <submittedName>
        <fullName evidence="15">Cytochrome b</fullName>
    </submittedName>
</protein>
<dbReference type="InterPro" id="IPR052168">
    <property type="entry name" value="Cytochrome_b561_oxidase"/>
</dbReference>
<dbReference type="EMBL" id="JBBKZT010000006">
    <property type="protein sequence ID" value="MEJ8848048.1"/>
    <property type="molecule type" value="Genomic_DNA"/>
</dbReference>
<dbReference type="PANTHER" id="PTHR30529:SF1">
    <property type="entry name" value="CYTOCHROME B561 HOMOLOG 2"/>
    <property type="match status" value="1"/>
</dbReference>
<comment type="similarity">
    <text evidence="12">Belongs to the cytochrome b561 family.</text>
</comment>
<evidence type="ECO:0000256" key="1">
    <source>
        <dbReference type="ARBA" id="ARBA00001970"/>
    </source>
</evidence>
<evidence type="ECO:0000256" key="3">
    <source>
        <dbReference type="ARBA" id="ARBA00022448"/>
    </source>
</evidence>
<organism evidence="15 16">
    <name type="scientific">Variovorax rhizosphaerae</name>
    <dbReference type="NCBI Taxonomy" id="1836200"/>
    <lineage>
        <taxon>Bacteria</taxon>
        <taxon>Pseudomonadati</taxon>
        <taxon>Pseudomonadota</taxon>
        <taxon>Betaproteobacteria</taxon>
        <taxon>Burkholderiales</taxon>
        <taxon>Comamonadaceae</taxon>
        <taxon>Variovorax</taxon>
    </lineage>
</organism>
<keyword evidence="16" id="KW-1185">Reference proteome</keyword>
<dbReference type="Proteomes" id="UP001385892">
    <property type="component" value="Unassembled WGS sequence"/>
</dbReference>
<keyword evidence="5" id="KW-0349">Heme</keyword>
<keyword evidence="11 13" id="KW-0472">Membrane</keyword>
<evidence type="ECO:0000256" key="11">
    <source>
        <dbReference type="ARBA" id="ARBA00023136"/>
    </source>
</evidence>
<dbReference type="Pfam" id="PF01292">
    <property type="entry name" value="Ni_hydr_CYTB"/>
    <property type="match status" value="1"/>
</dbReference>
<evidence type="ECO:0000256" key="13">
    <source>
        <dbReference type="SAM" id="Phobius"/>
    </source>
</evidence>
<keyword evidence="6 13" id="KW-0812">Transmembrane</keyword>
<keyword evidence="8" id="KW-0249">Electron transport</keyword>
<comment type="cofactor">
    <cofactor evidence="1">
        <name>heme b</name>
        <dbReference type="ChEBI" id="CHEBI:60344"/>
    </cofactor>
</comment>